<accession>A0AAV2HPC0</accession>
<proteinExistence type="inferred from homology"/>
<dbReference type="InterPro" id="IPR022683">
    <property type="entry name" value="Calpain_III"/>
</dbReference>
<protein>
    <submittedName>
        <fullName evidence="10">Uncharacterized protein</fullName>
    </submittedName>
</protein>
<dbReference type="InterPro" id="IPR036213">
    <property type="entry name" value="Calpain_III_sf"/>
</dbReference>
<dbReference type="GO" id="GO:0006508">
    <property type="term" value="P:proteolysis"/>
    <property type="evidence" value="ECO:0007669"/>
    <property type="project" value="UniProtKB-KW"/>
</dbReference>
<feature type="active site" evidence="6 7">
    <location>
        <position position="107"/>
    </location>
</feature>
<dbReference type="InterPro" id="IPR018247">
    <property type="entry name" value="EF_Hand_1_Ca_BS"/>
</dbReference>
<dbReference type="EMBL" id="CAXITT010000215">
    <property type="protein sequence ID" value="CAL1535909.1"/>
    <property type="molecule type" value="Genomic_DNA"/>
</dbReference>
<dbReference type="PROSITE" id="PS50222">
    <property type="entry name" value="EF_HAND_2"/>
    <property type="match status" value="1"/>
</dbReference>
<evidence type="ECO:0000256" key="6">
    <source>
        <dbReference type="PIRSR" id="PIRSR622684-1"/>
    </source>
</evidence>
<dbReference type="GO" id="GO:0005509">
    <property type="term" value="F:calcium ion binding"/>
    <property type="evidence" value="ECO:0007669"/>
    <property type="project" value="InterPro"/>
</dbReference>
<dbReference type="SMART" id="SM00230">
    <property type="entry name" value="CysPc"/>
    <property type="match status" value="1"/>
</dbReference>
<keyword evidence="11" id="KW-1185">Reference proteome</keyword>
<dbReference type="SUPFAM" id="SSF49758">
    <property type="entry name" value="Calpain large subunit, middle domain (domain III)"/>
    <property type="match status" value="1"/>
</dbReference>
<organism evidence="10 11">
    <name type="scientific">Lymnaea stagnalis</name>
    <name type="common">Great pond snail</name>
    <name type="synonym">Helix stagnalis</name>
    <dbReference type="NCBI Taxonomy" id="6523"/>
    <lineage>
        <taxon>Eukaryota</taxon>
        <taxon>Metazoa</taxon>
        <taxon>Spiralia</taxon>
        <taxon>Lophotrochozoa</taxon>
        <taxon>Mollusca</taxon>
        <taxon>Gastropoda</taxon>
        <taxon>Heterobranchia</taxon>
        <taxon>Euthyneura</taxon>
        <taxon>Panpulmonata</taxon>
        <taxon>Hygrophila</taxon>
        <taxon>Lymnaeoidea</taxon>
        <taxon>Lymnaeidae</taxon>
        <taxon>Lymnaea</taxon>
    </lineage>
</organism>
<dbReference type="InterPro" id="IPR011992">
    <property type="entry name" value="EF-hand-dom_pair"/>
</dbReference>
<comment type="similarity">
    <text evidence="1">Belongs to the peptidase C2 family.</text>
</comment>
<evidence type="ECO:0000256" key="3">
    <source>
        <dbReference type="ARBA" id="ARBA00022801"/>
    </source>
</evidence>
<dbReference type="InterPro" id="IPR000169">
    <property type="entry name" value="Pept_cys_AS"/>
</dbReference>
<dbReference type="FunFam" id="3.90.70.10:FF:000001">
    <property type="entry name" value="Calpain-1 catalytic subunit"/>
    <property type="match status" value="1"/>
</dbReference>
<dbReference type="InterPro" id="IPR001300">
    <property type="entry name" value="Peptidase_C2_calpain_cat"/>
</dbReference>
<reference evidence="10 11" key="1">
    <citation type="submission" date="2024-04" db="EMBL/GenBank/DDBJ databases">
        <authorList>
            <consortium name="Genoscope - CEA"/>
            <person name="William W."/>
        </authorList>
    </citation>
    <scope>NUCLEOTIDE SEQUENCE [LARGE SCALE GENOMIC DNA]</scope>
</reference>
<gene>
    <name evidence="10" type="ORF">GSLYS_00009865001</name>
</gene>
<feature type="domain" description="EF-hand" evidence="9">
    <location>
        <begin position="615"/>
        <end position="650"/>
    </location>
</feature>
<evidence type="ECO:0000256" key="7">
    <source>
        <dbReference type="PROSITE-ProRule" id="PRU00239"/>
    </source>
</evidence>
<dbReference type="Pfam" id="PF01067">
    <property type="entry name" value="Calpain_III"/>
    <property type="match status" value="1"/>
</dbReference>
<name>A0AAV2HPC0_LYMST</name>
<feature type="domain" description="Calpain catalytic" evidence="8">
    <location>
        <begin position="53"/>
        <end position="353"/>
    </location>
</feature>
<dbReference type="CDD" id="cd00044">
    <property type="entry name" value="CysPc"/>
    <property type="match status" value="1"/>
</dbReference>
<dbReference type="PRINTS" id="PR00704">
    <property type="entry name" value="CALPAIN"/>
</dbReference>
<dbReference type="SUPFAM" id="SSF47473">
    <property type="entry name" value="EF-hand"/>
    <property type="match status" value="1"/>
</dbReference>
<evidence type="ECO:0000313" key="10">
    <source>
        <dbReference type="EMBL" id="CAL1535909.1"/>
    </source>
</evidence>
<dbReference type="PROSITE" id="PS00139">
    <property type="entry name" value="THIOL_PROTEASE_CYS"/>
    <property type="match status" value="1"/>
</dbReference>
<evidence type="ECO:0000313" key="11">
    <source>
        <dbReference type="Proteomes" id="UP001497497"/>
    </source>
</evidence>
<dbReference type="Gene3D" id="3.90.70.10">
    <property type="entry name" value="Cysteine proteinases"/>
    <property type="match status" value="1"/>
</dbReference>
<keyword evidence="3 7" id="KW-0378">Hydrolase</keyword>
<dbReference type="Gene3D" id="2.60.120.380">
    <property type="match status" value="1"/>
</dbReference>
<dbReference type="PROSITE" id="PS00018">
    <property type="entry name" value="EF_HAND_1"/>
    <property type="match status" value="1"/>
</dbReference>
<dbReference type="InterPro" id="IPR038765">
    <property type="entry name" value="Papain-like_cys_pep_sf"/>
</dbReference>
<dbReference type="AlphaFoldDB" id="A0AAV2HPC0"/>
<dbReference type="Gene3D" id="1.10.238.10">
    <property type="entry name" value="EF-hand"/>
    <property type="match status" value="1"/>
</dbReference>
<keyword evidence="2 7" id="KW-0645">Protease</keyword>
<dbReference type="GO" id="GO:0005737">
    <property type="term" value="C:cytoplasm"/>
    <property type="evidence" value="ECO:0007669"/>
    <property type="project" value="TreeGrafter"/>
</dbReference>
<keyword evidence="4 7" id="KW-0788">Thiol protease</keyword>
<evidence type="ECO:0000259" key="8">
    <source>
        <dbReference type="PROSITE" id="PS50203"/>
    </source>
</evidence>
<dbReference type="Pfam" id="PF00648">
    <property type="entry name" value="Peptidase_C2"/>
    <property type="match status" value="1"/>
</dbReference>
<dbReference type="PANTHER" id="PTHR10183:SF433">
    <property type="entry name" value="CALPAIN-A-RELATED"/>
    <property type="match status" value="1"/>
</dbReference>
<evidence type="ECO:0000256" key="5">
    <source>
        <dbReference type="ARBA" id="ARBA00022837"/>
    </source>
</evidence>
<keyword evidence="5" id="KW-0106">Calcium</keyword>
<feature type="active site" evidence="6 7">
    <location>
        <position position="295"/>
    </location>
</feature>
<dbReference type="GO" id="GO:0004198">
    <property type="term" value="F:calcium-dependent cysteine-type endopeptidase activity"/>
    <property type="evidence" value="ECO:0007669"/>
    <property type="project" value="InterPro"/>
</dbReference>
<dbReference type="InterPro" id="IPR022684">
    <property type="entry name" value="Calpain_cysteine_protease"/>
</dbReference>
<evidence type="ECO:0000256" key="1">
    <source>
        <dbReference type="ARBA" id="ARBA00007623"/>
    </source>
</evidence>
<dbReference type="Proteomes" id="UP001497497">
    <property type="component" value="Unassembled WGS sequence"/>
</dbReference>
<comment type="caution">
    <text evidence="10">The sequence shown here is derived from an EMBL/GenBank/DDBJ whole genome shotgun (WGS) entry which is preliminary data.</text>
</comment>
<dbReference type="PROSITE" id="PS50203">
    <property type="entry name" value="CALPAIN_CAT"/>
    <property type="match status" value="1"/>
</dbReference>
<dbReference type="PANTHER" id="PTHR10183">
    <property type="entry name" value="CALPAIN"/>
    <property type="match status" value="1"/>
</dbReference>
<feature type="non-terminal residue" evidence="10">
    <location>
        <position position="1"/>
    </location>
</feature>
<dbReference type="SUPFAM" id="SSF54001">
    <property type="entry name" value="Cysteine proteinases"/>
    <property type="match status" value="1"/>
</dbReference>
<dbReference type="InterPro" id="IPR022682">
    <property type="entry name" value="Calpain_domain_III"/>
</dbReference>
<evidence type="ECO:0000256" key="4">
    <source>
        <dbReference type="ARBA" id="ARBA00022807"/>
    </source>
</evidence>
<feature type="active site" evidence="6 7">
    <location>
        <position position="271"/>
    </location>
</feature>
<feature type="non-terminal residue" evidence="10">
    <location>
        <position position="690"/>
    </location>
</feature>
<dbReference type="SMART" id="SM00720">
    <property type="entry name" value="calpain_III"/>
    <property type="match status" value="1"/>
</dbReference>
<sequence length="690" mass="78294">VVTGALQQCAFFLRSLQVGFSSATRGRKHFTSAAIMSESYDEIKKKFAKTKILYEDNAFPANSTVLYRSGPRYGVRWMRPKELSKAPQFIIDDVVYYDFDQGSLGDCWFIASVACLATSQHKELLTRVIPRDQNFDSDYCGAFRFSFWQYGKWIEVVVDDRLPTYNGKLIYGSNKKNPNEFWCPLLEKAFAKLHGNYDIIDGGRIHSSMVDMTGGIGEMLPLRDQIADKELRNIILSCSRMNSIMGAAIFNQAVVPGERELKRDNGLYEGHAYTIVTVKEISTKTGKTTLLHIRNPWGRGEWTGPWSDKSPEWNTLSKDDRNSTFKTNDDGEFWISLTDFRKNFDELELCHLTPDALSEEISHNLDRSQWQMTEHYGSWVAGVSAGGPPVSFTSKKFWSNPQFELSLTKATKPLTVIISLFEVDTLLKRAAQDISIGFVIFKYQSSRKPTRITAENFYEFTPSLVETSGQYWPYRERTKRYELSPGEHVIVPCTFKAGLEAEFYMRVFAEGKLESEPIVQPKNVADDKVPMSPKDISEATIIKAFDGFAGKNGLIDAVDLVHVFKAGLEAADGNDKGFNVETCRCLIGLSNVSFLPTFVHIISLIDKEGIIKIWSDLQNWRKAFRVIDKDKNNLVDRNELQKLFEIIDFNAGPEAVEAIMKRYGGKDGKISEEDFLQSFCKTLQLLSKLL</sequence>
<dbReference type="Pfam" id="PF13499">
    <property type="entry name" value="EF-hand_7"/>
    <property type="match status" value="1"/>
</dbReference>
<evidence type="ECO:0000256" key="2">
    <source>
        <dbReference type="ARBA" id="ARBA00022670"/>
    </source>
</evidence>
<evidence type="ECO:0000259" key="9">
    <source>
        <dbReference type="PROSITE" id="PS50222"/>
    </source>
</evidence>
<dbReference type="InterPro" id="IPR002048">
    <property type="entry name" value="EF_hand_dom"/>
</dbReference>